<dbReference type="OrthoDB" id="9812897at2"/>
<keyword evidence="1" id="KW-1133">Transmembrane helix</keyword>
<evidence type="ECO:0000256" key="1">
    <source>
        <dbReference type="SAM" id="Phobius"/>
    </source>
</evidence>
<evidence type="ECO:0000313" key="3">
    <source>
        <dbReference type="Proteomes" id="UP000315167"/>
    </source>
</evidence>
<gene>
    <name evidence="2" type="ORF">IP90_01107</name>
</gene>
<dbReference type="AlphaFoldDB" id="A0A562LBP9"/>
<accession>A0A562LBP9</accession>
<feature type="transmembrane region" description="Helical" evidence="1">
    <location>
        <begin position="20"/>
        <end position="40"/>
    </location>
</feature>
<dbReference type="RefSeq" id="WP_144898610.1">
    <property type="nucleotide sequence ID" value="NZ_VLKN01000002.1"/>
</dbReference>
<reference evidence="2 3" key="1">
    <citation type="journal article" date="2015" name="Stand. Genomic Sci.">
        <title>Genomic Encyclopedia of Bacterial and Archaeal Type Strains, Phase III: the genomes of soil and plant-associated and newly described type strains.</title>
        <authorList>
            <person name="Whitman W.B."/>
            <person name="Woyke T."/>
            <person name="Klenk H.P."/>
            <person name="Zhou Y."/>
            <person name="Lilburn T.G."/>
            <person name="Beck B.J."/>
            <person name="De Vos P."/>
            <person name="Vandamme P."/>
            <person name="Eisen J.A."/>
            <person name="Garrity G."/>
            <person name="Hugenholtz P."/>
            <person name="Kyrpides N.C."/>
        </authorList>
    </citation>
    <scope>NUCLEOTIDE SEQUENCE [LARGE SCALE GENOMIC DNA]</scope>
    <source>
        <strain evidence="2 3">CGMCC 1.10821</strain>
    </source>
</reference>
<keyword evidence="1" id="KW-0472">Membrane</keyword>
<keyword evidence="3" id="KW-1185">Reference proteome</keyword>
<protein>
    <submittedName>
        <fullName evidence="2">Putative membrane protein</fullName>
    </submittedName>
</protein>
<dbReference type="Proteomes" id="UP000315167">
    <property type="component" value="Unassembled WGS sequence"/>
</dbReference>
<dbReference type="EMBL" id="VLKN01000002">
    <property type="protein sequence ID" value="TWI04965.1"/>
    <property type="molecule type" value="Genomic_DNA"/>
</dbReference>
<dbReference type="Pfam" id="PF07784">
    <property type="entry name" value="DUF1622"/>
    <property type="match status" value="1"/>
</dbReference>
<proteinExistence type="predicted"/>
<organism evidence="2 3">
    <name type="scientific">Luteimonas cucumeris</name>
    <dbReference type="NCBI Taxonomy" id="985012"/>
    <lineage>
        <taxon>Bacteria</taxon>
        <taxon>Pseudomonadati</taxon>
        <taxon>Pseudomonadota</taxon>
        <taxon>Gammaproteobacteria</taxon>
        <taxon>Lysobacterales</taxon>
        <taxon>Lysobacteraceae</taxon>
        <taxon>Luteimonas</taxon>
    </lineage>
</organism>
<dbReference type="PANTHER" id="PTHR38468">
    <property type="entry name" value="SLL0939 PROTEIN"/>
    <property type="match status" value="1"/>
</dbReference>
<dbReference type="PANTHER" id="PTHR38468:SF1">
    <property type="entry name" value="SLL0939 PROTEIN"/>
    <property type="match status" value="1"/>
</dbReference>
<evidence type="ECO:0000313" key="2">
    <source>
        <dbReference type="EMBL" id="TWI04965.1"/>
    </source>
</evidence>
<dbReference type="InterPro" id="IPR012427">
    <property type="entry name" value="DUF1622"/>
</dbReference>
<sequence length="122" mass="13802">MKEWLIAVTEPTIVIIDMMAYLIVVIGTVQAFVAGMHLVITRDRSGRDRRQVWLTYARWLVAALTFQLAADIIESSIAPSWESIAQLGAVAVIRTFLNYFLDRDLAEVRERQHPEAASERTG</sequence>
<comment type="caution">
    <text evidence="2">The sequence shown here is derived from an EMBL/GenBank/DDBJ whole genome shotgun (WGS) entry which is preliminary data.</text>
</comment>
<name>A0A562LBP9_9GAMM</name>
<keyword evidence="1" id="KW-0812">Transmembrane</keyword>